<evidence type="ECO:0000313" key="3">
    <source>
        <dbReference type="Proteomes" id="UP000028123"/>
    </source>
</evidence>
<evidence type="ECO:0000313" key="2">
    <source>
        <dbReference type="EMBL" id="KEQ23411.1"/>
    </source>
</evidence>
<reference evidence="2 3" key="1">
    <citation type="submission" date="2014-06" db="EMBL/GenBank/DDBJ databases">
        <title>Draft genome sequence of Paenibacillus sp. MSt1.</title>
        <authorList>
            <person name="Aw Y.K."/>
            <person name="Ong K.S."/>
            <person name="Gan H.M."/>
            <person name="Lee S.M."/>
        </authorList>
    </citation>
    <scope>NUCLEOTIDE SEQUENCE [LARGE SCALE GENOMIC DNA]</scope>
    <source>
        <strain evidence="2 3">MSt1</strain>
    </source>
</reference>
<evidence type="ECO:0000256" key="1">
    <source>
        <dbReference type="SAM" id="MobiDB-lite"/>
    </source>
</evidence>
<accession>A0A081NY88</accession>
<proteinExistence type="predicted"/>
<comment type="caution">
    <text evidence="2">The sequence shown here is derived from an EMBL/GenBank/DDBJ whole genome shotgun (WGS) entry which is preliminary data.</text>
</comment>
<feature type="compositionally biased region" description="Basic residues" evidence="1">
    <location>
        <begin position="161"/>
        <end position="172"/>
    </location>
</feature>
<dbReference type="EMBL" id="JNVM01000022">
    <property type="protein sequence ID" value="KEQ23411.1"/>
    <property type="molecule type" value="Genomic_DNA"/>
</dbReference>
<name>A0A081NY88_9BACL</name>
<protein>
    <submittedName>
        <fullName evidence="2">Uncharacterized protein</fullName>
    </submittedName>
</protein>
<keyword evidence="3" id="KW-1185">Reference proteome</keyword>
<dbReference type="RefSeq" id="WP_036688556.1">
    <property type="nucleotide sequence ID" value="NZ_FYEP01000001.1"/>
</dbReference>
<dbReference type="AlphaFoldDB" id="A0A081NY88"/>
<organism evidence="2 3">
    <name type="scientific">Paenibacillus tyrfis</name>
    <dbReference type="NCBI Taxonomy" id="1501230"/>
    <lineage>
        <taxon>Bacteria</taxon>
        <taxon>Bacillati</taxon>
        <taxon>Bacillota</taxon>
        <taxon>Bacilli</taxon>
        <taxon>Bacillales</taxon>
        <taxon>Paenibacillaceae</taxon>
        <taxon>Paenibacillus</taxon>
    </lineage>
</organism>
<sequence>MPQPITVYPADIIGLKSEETDIIHDYVKMCDFLLKKMDGKLTEHSLEIIQANRDRCKPLMSPLRHQNRVYVTTNLDFVTLMMVDIEKGILDHLQFTLDIIGPLQAWDEVDFELLSACVWIFEGEELIFRSLVTSKTLCKLMVVFDKENLVDYNSSRYDWKTKHRTKKPRSKGKSFLEEDESADPI</sequence>
<gene>
    <name evidence="2" type="ORF">ET33_16395</name>
</gene>
<feature type="region of interest" description="Disordered" evidence="1">
    <location>
        <begin position="161"/>
        <end position="185"/>
    </location>
</feature>
<dbReference type="Proteomes" id="UP000028123">
    <property type="component" value="Unassembled WGS sequence"/>
</dbReference>